<evidence type="ECO:0000256" key="1">
    <source>
        <dbReference type="SAM" id="SignalP"/>
    </source>
</evidence>
<protein>
    <submittedName>
        <fullName evidence="2">Uncharacterized protein</fullName>
    </submittedName>
</protein>
<gene>
    <name evidence="2" type="ORF">GCM10009105_03590</name>
</gene>
<organism evidence="2 3">
    <name type="scientific">Dokdonella soli</name>
    <dbReference type="NCBI Taxonomy" id="529810"/>
    <lineage>
        <taxon>Bacteria</taxon>
        <taxon>Pseudomonadati</taxon>
        <taxon>Pseudomonadota</taxon>
        <taxon>Gammaproteobacteria</taxon>
        <taxon>Lysobacterales</taxon>
        <taxon>Rhodanobacteraceae</taxon>
        <taxon>Dokdonella</taxon>
    </lineage>
</organism>
<evidence type="ECO:0000313" key="2">
    <source>
        <dbReference type="EMBL" id="GAA0705839.1"/>
    </source>
</evidence>
<dbReference type="EMBL" id="BAAAEU010000001">
    <property type="protein sequence ID" value="GAA0705839.1"/>
    <property type="molecule type" value="Genomic_DNA"/>
</dbReference>
<keyword evidence="1" id="KW-0732">Signal</keyword>
<sequence length="168" mass="16747">MKRNILLSAIGATVVATAFSMSAGAQTCAAPASWSPNAAGLPAISDTTCGHETGITSVCASTFNAPARAYVALINVSAAGTFTTITFTGGAGYTYSAYFIPQASGCNTNAACTTSASGTVTAKHANLPPNSYYMIVTGADFDTTGACGVFTATANGTLPVTLQNFTVG</sequence>
<keyword evidence="3" id="KW-1185">Reference proteome</keyword>
<reference evidence="2 3" key="1">
    <citation type="journal article" date="2019" name="Int. J. Syst. Evol. Microbiol.">
        <title>The Global Catalogue of Microorganisms (GCM) 10K type strain sequencing project: providing services to taxonomists for standard genome sequencing and annotation.</title>
        <authorList>
            <consortium name="The Broad Institute Genomics Platform"/>
            <consortium name="The Broad Institute Genome Sequencing Center for Infectious Disease"/>
            <person name="Wu L."/>
            <person name="Ma J."/>
        </authorList>
    </citation>
    <scope>NUCLEOTIDE SEQUENCE [LARGE SCALE GENOMIC DNA]</scope>
    <source>
        <strain evidence="2 3">JCM 15421</strain>
    </source>
</reference>
<dbReference type="RefSeq" id="WP_343786526.1">
    <property type="nucleotide sequence ID" value="NZ_BAAAEU010000001.1"/>
</dbReference>
<dbReference type="Proteomes" id="UP001501523">
    <property type="component" value="Unassembled WGS sequence"/>
</dbReference>
<evidence type="ECO:0000313" key="3">
    <source>
        <dbReference type="Proteomes" id="UP001501523"/>
    </source>
</evidence>
<feature type="signal peptide" evidence="1">
    <location>
        <begin position="1"/>
        <end position="25"/>
    </location>
</feature>
<proteinExistence type="predicted"/>
<feature type="chain" id="PRO_5046648707" evidence="1">
    <location>
        <begin position="26"/>
        <end position="168"/>
    </location>
</feature>
<name>A0ABN1IC11_9GAMM</name>
<comment type="caution">
    <text evidence="2">The sequence shown here is derived from an EMBL/GenBank/DDBJ whole genome shotgun (WGS) entry which is preliminary data.</text>
</comment>
<accession>A0ABN1IC11</accession>